<reference evidence="1" key="3">
    <citation type="submission" date="2022-06" db="UniProtKB">
        <authorList>
            <consortium name="EnsemblPlants"/>
        </authorList>
    </citation>
    <scope>IDENTIFICATION</scope>
</reference>
<dbReference type="EnsemblPlants" id="TuG1812G0500000864.01.T01">
    <property type="protein sequence ID" value="TuG1812G0500000864.01.T01"/>
    <property type="gene ID" value="TuG1812G0500000864.01"/>
</dbReference>
<dbReference type="AlphaFoldDB" id="A0A8R7QD65"/>
<keyword evidence="2" id="KW-1185">Reference proteome</keyword>
<organism evidence="1 2">
    <name type="scientific">Triticum urartu</name>
    <name type="common">Red wild einkorn</name>
    <name type="synonym">Crithodium urartu</name>
    <dbReference type="NCBI Taxonomy" id="4572"/>
    <lineage>
        <taxon>Eukaryota</taxon>
        <taxon>Viridiplantae</taxon>
        <taxon>Streptophyta</taxon>
        <taxon>Embryophyta</taxon>
        <taxon>Tracheophyta</taxon>
        <taxon>Spermatophyta</taxon>
        <taxon>Magnoliopsida</taxon>
        <taxon>Liliopsida</taxon>
        <taxon>Poales</taxon>
        <taxon>Poaceae</taxon>
        <taxon>BOP clade</taxon>
        <taxon>Pooideae</taxon>
        <taxon>Triticodae</taxon>
        <taxon>Triticeae</taxon>
        <taxon>Triticinae</taxon>
        <taxon>Triticum</taxon>
    </lineage>
</organism>
<evidence type="ECO:0000313" key="1">
    <source>
        <dbReference type="EnsemblPlants" id="TuG1812G0500000864.01.T01"/>
    </source>
</evidence>
<name>A0A8R7QD65_TRIUA</name>
<sequence>MGRTETERRPAAAVLLRRYFSRCRWPARYGRKVVEKQDDGGHRRPDLELALFDVVCLGVVLLLPPRKAVARPGLDARVLAYIMPTICAMICLG</sequence>
<dbReference type="Gramene" id="TuG1812G0500000864.01.T01">
    <property type="protein sequence ID" value="TuG1812G0500000864.01.T01"/>
    <property type="gene ID" value="TuG1812G0500000864.01"/>
</dbReference>
<protein>
    <submittedName>
        <fullName evidence="1">Uncharacterized protein</fullName>
    </submittedName>
</protein>
<accession>A0A8R7QD65</accession>
<reference evidence="2" key="1">
    <citation type="journal article" date="2013" name="Nature">
        <title>Draft genome of the wheat A-genome progenitor Triticum urartu.</title>
        <authorList>
            <person name="Ling H.Q."/>
            <person name="Zhao S."/>
            <person name="Liu D."/>
            <person name="Wang J."/>
            <person name="Sun H."/>
            <person name="Zhang C."/>
            <person name="Fan H."/>
            <person name="Li D."/>
            <person name="Dong L."/>
            <person name="Tao Y."/>
            <person name="Gao C."/>
            <person name="Wu H."/>
            <person name="Li Y."/>
            <person name="Cui Y."/>
            <person name="Guo X."/>
            <person name="Zheng S."/>
            <person name="Wang B."/>
            <person name="Yu K."/>
            <person name="Liang Q."/>
            <person name="Yang W."/>
            <person name="Lou X."/>
            <person name="Chen J."/>
            <person name="Feng M."/>
            <person name="Jian J."/>
            <person name="Zhang X."/>
            <person name="Luo G."/>
            <person name="Jiang Y."/>
            <person name="Liu J."/>
            <person name="Wang Z."/>
            <person name="Sha Y."/>
            <person name="Zhang B."/>
            <person name="Wu H."/>
            <person name="Tang D."/>
            <person name="Shen Q."/>
            <person name="Xue P."/>
            <person name="Zou S."/>
            <person name="Wang X."/>
            <person name="Liu X."/>
            <person name="Wang F."/>
            <person name="Yang Y."/>
            <person name="An X."/>
            <person name="Dong Z."/>
            <person name="Zhang K."/>
            <person name="Zhang X."/>
            <person name="Luo M.C."/>
            <person name="Dvorak J."/>
            <person name="Tong Y."/>
            <person name="Wang J."/>
            <person name="Yang H."/>
            <person name="Li Z."/>
            <person name="Wang D."/>
            <person name="Zhang A."/>
            <person name="Wang J."/>
        </authorList>
    </citation>
    <scope>NUCLEOTIDE SEQUENCE</scope>
    <source>
        <strain evidence="2">cv. G1812</strain>
    </source>
</reference>
<reference evidence="1" key="2">
    <citation type="submission" date="2018-03" db="EMBL/GenBank/DDBJ databases">
        <title>The Triticum urartu genome reveals the dynamic nature of wheat genome evolution.</title>
        <authorList>
            <person name="Ling H."/>
            <person name="Ma B."/>
            <person name="Shi X."/>
            <person name="Liu H."/>
            <person name="Dong L."/>
            <person name="Sun H."/>
            <person name="Cao Y."/>
            <person name="Gao Q."/>
            <person name="Zheng S."/>
            <person name="Li Y."/>
            <person name="Yu Y."/>
            <person name="Du H."/>
            <person name="Qi M."/>
            <person name="Li Y."/>
            <person name="Yu H."/>
            <person name="Cui Y."/>
            <person name="Wang N."/>
            <person name="Chen C."/>
            <person name="Wu H."/>
            <person name="Zhao Y."/>
            <person name="Zhang J."/>
            <person name="Li Y."/>
            <person name="Zhou W."/>
            <person name="Zhang B."/>
            <person name="Hu W."/>
            <person name="Eijk M."/>
            <person name="Tang J."/>
            <person name="Witsenboer H."/>
            <person name="Zhao S."/>
            <person name="Li Z."/>
            <person name="Zhang A."/>
            <person name="Wang D."/>
            <person name="Liang C."/>
        </authorList>
    </citation>
    <scope>NUCLEOTIDE SEQUENCE [LARGE SCALE GENOMIC DNA]</scope>
    <source>
        <strain evidence="1">cv. G1812</strain>
    </source>
</reference>
<proteinExistence type="predicted"/>
<dbReference type="Proteomes" id="UP000015106">
    <property type="component" value="Chromosome 5"/>
</dbReference>
<evidence type="ECO:0000313" key="2">
    <source>
        <dbReference type="Proteomes" id="UP000015106"/>
    </source>
</evidence>